<proteinExistence type="predicted"/>
<dbReference type="EMBL" id="CP019791">
    <property type="protein sequence ID" value="AQT70049.1"/>
    <property type="molecule type" value="Genomic_DNA"/>
</dbReference>
<keyword evidence="1" id="KW-0732">Signal</keyword>
<feature type="signal peptide" evidence="1">
    <location>
        <begin position="1"/>
        <end position="20"/>
    </location>
</feature>
<reference evidence="3" key="1">
    <citation type="submission" date="2017-02" db="EMBL/GenBank/DDBJ databases">
        <title>Comparative genomics and description of representatives of a novel lineage of planctomycetes thriving in anoxic sediments.</title>
        <authorList>
            <person name="Spring S."/>
            <person name="Bunk B."/>
            <person name="Sproer C."/>
        </authorList>
    </citation>
    <scope>NUCLEOTIDE SEQUENCE [LARGE SCALE GENOMIC DNA]</scope>
    <source>
        <strain evidence="3">ST-NAGAB-D1</strain>
    </source>
</reference>
<dbReference type="Proteomes" id="UP000189674">
    <property type="component" value="Chromosome"/>
</dbReference>
<feature type="chain" id="PRO_5012256721" description="Hyphally-regulated cell wall protein N-terminal domain-containing protein" evidence="1">
    <location>
        <begin position="21"/>
        <end position="232"/>
    </location>
</feature>
<dbReference type="AlphaFoldDB" id="A0A1U9NQ66"/>
<accession>A0A1U9NQ66</accession>
<keyword evidence="3" id="KW-1185">Reference proteome</keyword>
<evidence type="ECO:0000313" key="3">
    <source>
        <dbReference type="Proteomes" id="UP000189674"/>
    </source>
</evidence>
<evidence type="ECO:0008006" key="4">
    <source>
        <dbReference type="Google" id="ProtNLM"/>
    </source>
</evidence>
<evidence type="ECO:0000313" key="2">
    <source>
        <dbReference type="EMBL" id="AQT70049.1"/>
    </source>
</evidence>
<protein>
    <recommendedName>
        <fullName evidence="4">Hyphally-regulated cell wall protein N-terminal domain-containing protein</fullName>
    </recommendedName>
</protein>
<dbReference type="KEGG" id="alus:STSP2_03251"/>
<dbReference type="RefSeq" id="WP_146663674.1">
    <property type="nucleotide sequence ID" value="NZ_CP019791.1"/>
</dbReference>
<name>A0A1U9NQ66_9BACT</name>
<organism evidence="2 3">
    <name type="scientific">Anaerohalosphaera lusitana</name>
    <dbReference type="NCBI Taxonomy" id="1936003"/>
    <lineage>
        <taxon>Bacteria</taxon>
        <taxon>Pseudomonadati</taxon>
        <taxon>Planctomycetota</taxon>
        <taxon>Phycisphaerae</taxon>
        <taxon>Sedimentisphaerales</taxon>
        <taxon>Anaerohalosphaeraceae</taxon>
        <taxon>Anaerohalosphaera</taxon>
    </lineage>
</organism>
<gene>
    <name evidence="2" type="ORF">STSP2_03251</name>
</gene>
<evidence type="ECO:0000256" key="1">
    <source>
        <dbReference type="SAM" id="SignalP"/>
    </source>
</evidence>
<sequence length="232" mass="25633">MENLRLAFVLLMGLVPFAFSGPGDYVDFNDGGEHVIDYHVQYSDEILDCSVRVDNDVNNVPGTKIIVESGARIDHRLYLYNNSLANINAGDVWGGLVTYDHSELIVSGGYFDGQHFFHDNSKVTFNGGVFSVNPNVAIWTMHNCETIINDGTFHALFHRDHSSLIVNGGQMNGTILEDDSSVKINQGKIGSIDCKQRGKALVMGGDIGACYTNEYSKLVILVPFQLSKFRFC</sequence>